<evidence type="ECO:0000313" key="2">
    <source>
        <dbReference type="EMBL" id="KAH3780765.1"/>
    </source>
</evidence>
<proteinExistence type="predicted"/>
<comment type="caution">
    <text evidence="2">The sequence shown here is derived from an EMBL/GenBank/DDBJ whole genome shotgun (WGS) entry which is preliminary data.</text>
</comment>
<keyword evidence="3" id="KW-1185">Reference proteome</keyword>
<reference evidence="2" key="1">
    <citation type="journal article" date="2019" name="bioRxiv">
        <title>The Genome of the Zebra Mussel, Dreissena polymorpha: A Resource for Invasive Species Research.</title>
        <authorList>
            <person name="McCartney M.A."/>
            <person name="Auch B."/>
            <person name="Kono T."/>
            <person name="Mallez S."/>
            <person name="Zhang Y."/>
            <person name="Obille A."/>
            <person name="Becker A."/>
            <person name="Abrahante J.E."/>
            <person name="Garbe J."/>
            <person name="Badalamenti J.P."/>
            <person name="Herman A."/>
            <person name="Mangelson H."/>
            <person name="Liachko I."/>
            <person name="Sullivan S."/>
            <person name="Sone E.D."/>
            <person name="Koren S."/>
            <person name="Silverstein K.A.T."/>
            <person name="Beckman K.B."/>
            <person name="Gohl D.M."/>
        </authorList>
    </citation>
    <scope>NUCLEOTIDE SEQUENCE</scope>
    <source>
        <strain evidence="2">Duluth1</strain>
        <tissue evidence="2">Whole animal</tissue>
    </source>
</reference>
<feature type="compositionally biased region" description="Polar residues" evidence="1">
    <location>
        <begin position="20"/>
        <end position="35"/>
    </location>
</feature>
<dbReference type="EMBL" id="JAIWYP010000008">
    <property type="protein sequence ID" value="KAH3780765.1"/>
    <property type="molecule type" value="Genomic_DNA"/>
</dbReference>
<name>A0A9D4EMK9_DREPO</name>
<feature type="region of interest" description="Disordered" evidence="1">
    <location>
        <begin position="1"/>
        <end position="35"/>
    </location>
</feature>
<reference evidence="2" key="2">
    <citation type="submission" date="2020-11" db="EMBL/GenBank/DDBJ databases">
        <authorList>
            <person name="McCartney M.A."/>
            <person name="Auch B."/>
            <person name="Kono T."/>
            <person name="Mallez S."/>
            <person name="Becker A."/>
            <person name="Gohl D.M."/>
            <person name="Silverstein K.A.T."/>
            <person name="Koren S."/>
            <person name="Bechman K.B."/>
            <person name="Herman A."/>
            <person name="Abrahante J.E."/>
            <person name="Garbe J."/>
        </authorList>
    </citation>
    <scope>NUCLEOTIDE SEQUENCE</scope>
    <source>
        <strain evidence="2">Duluth1</strain>
        <tissue evidence="2">Whole animal</tissue>
    </source>
</reference>
<accession>A0A9D4EMK9</accession>
<evidence type="ECO:0000256" key="1">
    <source>
        <dbReference type="SAM" id="MobiDB-lite"/>
    </source>
</evidence>
<sequence length="53" mass="5791">MPMWSPGESRQCPGRAPIYRNSTGTQRGYTGIRPQQSYGLTPVIAGNAQAEPR</sequence>
<dbReference type="Proteomes" id="UP000828390">
    <property type="component" value="Unassembled WGS sequence"/>
</dbReference>
<protein>
    <submittedName>
        <fullName evidence="2">Uncharacterized protein</fullName>
    </submittedName>
</protein>
<gene>
    <name evidence="2" type="ORF">DPMN_158587</name>
</gene>
<dbReference type="AlphaFoldDB" id="A0A9D4EMK9"/>
<evidence type="ECO:0000313" key="3">
    <source>
        <dbReference type="Proteomes" id="UP000828390"/>
    </source>
</evidence>
<organism evidence="2 3">
    <name type="scientific">Dreissena polymorpha</name>
    <name type="common">Zebra mussel</name>
    <name type="synonym">Mytilus polymorpha</name>
    <dbReference type="NCBI Taxonomy" id="45954"/>
    <lineage>
        <taxon>Eukaryota</taxon>
        <taxon>Metazoa</taxon>
        <taxon>Spiralia</taxon>
        <taxon>Lophotrochozoa</taxon>
        <taxon>Mollusca</taxon>
        <taxon>Bivalvia</taxon>
        <taxon>Autobranchia</taxon>
        <taxon>Heteroconchia</taxon>
        <taxon>Euheterodonta</taxon>
        <taxon>Imparidentia</taxon>
        <taxon>Neoheterodontei</taxon>
        <taxon>Myida</taxon>
        <taxon>Dreissenoidea</taxon>
        <taxon>Dreissenidae</taxon>
        <taxon>Dreissena</taxon>
    </lineage>
</organism>